<dbReference type="EMBL" id="ALIF01000006">
    <property type="protein sequence ID" value="EJO15740.1"/>
    <property type="molecule type" value="Genomic_DNA"/>
</dbReference>
<gene>
    <name evidence="1" type="ORF">RSSL_00618</name>
</gene>
<reference evidence="1 2" key="1">
    <citation type="journal article" date="2012" name="J. Bacteriol.">
        <title>Genome Sequence of the Lantibiotic Bacteriocin Producer Streptococcus salivarius Strain K12.</title>
        <authorList>
            <person name="Barretto C."/>
            <person name="Alvarez-Martin P."/>
            <person name="Foata F."/>
            <person name="Renault P."/>
            <person name="Berger B."/>
        </authorList>
    </citation>
    <scope>NUCLEOTIDE SEQUENCE [LARGE SCALE GENOMIC DNA]</scope>
    <source>
        <strain evidence="1 2">K12</strain>
    </source>
</reference>
<proteinExistence type="predicted"/>
<sequence>MNHILYHFYRVLLPVKKEALSAIITHENGLN</sequence>
<dbReference type="AlphaFoldDB" id="J7T511"/>
<evidence type="ECO:0000313" key="1">
    <source>
        <dbReference type="EMBL" id="EJO15740.1"/>
    </source>
</evidence>
<evidence type="ECO:0000313" key="2">
    <source>
        <dbReference type="Proteomes" id="UP000006983"/>
    </source>
</evidence>
<dbReference type="Proteomes" id="UP000006983">
    <property type="component" value="Unassembled WGS sequence"/>
</dbReference>
<keyword evidence="2" id="KW-1185">Reference proteome</keyword>
<evidence type="ECO:0008006" key="3">
    <source>
        <dbReference type="Google" id="ProtNLM"/>
    </source>
</evidence>
<protein>
    <recommendedName>
        <fullName evidence="3">Transposase</fullName>
    </recommendedName>
</protein>
<accession>J7T511</accession>
<organism evidence="1 2">
    <name type="scientific">Streptococcus salivarius K12</name>
    <dbReference type="NCBI Taxonomy" id="1200793"/>
    <lineage>
        <taxon>Bacteria</taxon>
        <taxon>Bacillati</taxon>
        <taxon>Bacillota</taxon>
        <taxon>Bacilli</taxon>
        <taxon>Lactobacillales</taxon>
        <taxon>Streptococcaceae</taxon>
        <taxon>Streptococcus</taxon>
    </lineage>
</organism>
<comment type="caution">
    <text evidence="1">The sequence shown here is derived from an EMBL/GenBank/DDBJ whole genome shotgun (WGS) entry which is preliminary data.</text>
</comment>
<name>J7T511_STRSL</name>